<dbReference type="Pfam" id="PF09748">
    <property type="entry name" value="Med10"/>
    <property type="match status" value="1"/>
</dbReference>
<evidence type="ECO:0000256" key="1">
    <source>
        <dbReference type="ARBA" id="ARBA00004123"/>
    </source>
</evidence>
<evidence type="ECO:0000313" key="10">
    <source>
        <dbReference type="EMBL" id="GMM51891.1"/>
    </source>
</evidence>
<keyword evidence="11" id="KW-1185">Reference proteome</keyword>
<evidence type="ECO:0000313" key="11">
    <source>
        <dbReference type="Proteomes" id="UP001362899"/>
    </source>
</evidence>
<dbReference type="GO" id="GO:0016592">
    <property type="term" value="C:mediator complex"/>
    <property type="evidence" value="ECO:0007669"/>
    <property type="project" value="InterPro"/>
</dbReference>
<dbReference type="PANTHER" id="PTHR13345:SF13">
    <property type="entry name" value="MEDIATOR OF RNA POLYMERASE II TRANSCRIPTION SUBUNIT 10"/>
    <property type="match status" value="1"/>
</dbReference>
<comment type="subunit">
    <text evidence="9">Component of the Mediator complex.</text>
</comment>
<dbReference type="AlphaFoldDB" id="A0AAV5RL70"/>
<evidence type="ECO:0000256" key="7">
    <source>
        <dbReference type="ARBA" id="ARBA00023242"/>
    </source>
</evidence>
<evidence type="ECO:0000256" key="6">
    <source>
        <dbReference type="ARBA" id="ARBA00023163"/>
    </source>
</evidence>
<comment type="caution">
    <text evidence="10">The sequence shown here is derived from an EMBL/GenBank/DDBJ whole genome shotgun (WGS) entry which is preliminary data.</text>
</comment>
<keyword evidence="5 9" id="KW-0010">Activator</keyword>
<proteinExistence type="inferred from homology"/>
<keyword evidence="4 9" id="KW-0805">Transcription regulation</keyword>
<dbReference type="InterPro" id="IPR019145">
    <property type="entry name" value="Mediator_Med10"/>
</dbReference>
<evidence type="ECO:0000256" key="3">
    <source>
        <dbReference type="ARBA" id="ARBA00019617"/>
    </source>
</evidence>
<evidence type="ECO:0000256" key="9">
    <source>
        <dbReference type="RuleBase" id="RU364146"/>
    </source>
</evidence>
<keyword evidence="6 9" id="KW-0804">Transcription</keyword>
<reference evidence="10 11" key="1">
    <citation type="journal article" date="2023" name="Elife">
        <title>Identification of key yeast species and microbe-microbe interactions impacting larval growth of Drosophila in the wild.</title>
        <authorList>
            <person name="Mure A."/>
            <person name="Sugiura Y."/>
            <person name="Maeda R."/>
            <person name="Honda K."/>
            <person name="Sakurai N."/>
            <person name="Takahashi Y."/>
            <person name="Watada M."/>
            <person name="Katoh T."/>
            <person name="Gotoh A."/>
            <person name="Gotoh Y."/>
            <person name="Taniguchi I."/>
            <person name="Nakamura K."/>
            <person name="Hayashi T."/>
            <person name="Katayama T."/>
            <person name="Uemura T."/>
            <person name="Hattori Y."/>
        </authorList>
    </citation>
    <scope>NUCLEOTIDE SEQUENCE [LARGE SCALE GENOMIC DNA]</scope>
    <source>
        <strain evidence="10 11">SB-73</strain>
    </source>
</reference>
<comment type="function">
    <text evidence="9">Component of the Mediator complex, a coactivator involved in the regulated transcription of nearly all RNA polymerase II-dependent genes. Mediator functions as a bridge to convey information from gene-specific regulatory proteins to the basal RNA polymerase II transcription machinery. Mediator is recruited to promoters by direct interactions with regulatory proteins and serves as a scaffold for the assembly of a functional preinitiation complex with RNA polymerase II and the general transcription factors.</text>
</comment>
<accession>A0AAV5RL70</accession>
<evidence type="ECO:0000256" key="5">
    <source>
        <dbReference type="ARBA" id="ARBA00023159"/>
    </source>
</evidence>
<name>A0AAV5RL70_STABA</name>
<gene>
    <name evidence="9" type="primary">MED10</name>
    <name evidence="10" type="ORF">DASB73_028540</name>
</gene>
<organism evidence="10 11">
    <name type="scientific">Starmerella bacillaris</name>
    <name type="common">Yeast</name>
    <name type="synonym">Candida zemplinina</name>
    <dbReference type="NCBI Taxonomy" id="1247836"/>
    <lineage>
        <taxon>Eukaryota</taxon>
        <taxon>Fungi</taxon>
        <taxon>Dikarya</taxon>
        <taxon>Ascomycota</taxon>
        <taxon>Saccharomycotina</taxon>
        <taxon>Dipodascomycetes</taxon>
        <taxon>Dipodascales</taxon>
        <taxon>Trichomonascaceae</taxon>
        <taxon>Starmerella</taxon>
    </lineage>
</organism>
<dbReference type="EMBL" id="BTGC01000008">
    <property type="protein sequence ID" value="GMM51891.1"/>
    <property type="molecule type" value="Genomic_DNA"/>
</dbReference>
<evidence type="ECO:0000256" key="2">
    <source>
        <dbReference type="ARBA" id="ARBA00005389"/>
    </source>
</evidence>
<evidence type="ECO:0000256" key="4">
    <source>
        <dbReference type="ARBA" id="ARBA00023015"/>
    </source>
</evidence>
<comment type="subcellular location">
    <subcellularLocation>
        <location evidence="1 9">Nucleus</location>
    </subcellularLocation>
</comment>
<keyword evidence="7 9" id="KW-0539">Nucleus</keyword>
<dbReference type="GO" id="GO:0003712">
    <property type="term" value="F:transcription coregulator activity"/>
    <property type="evidence" value="ECO:0007669"/>
    <property type="project" value="InterPro"/>
</dbReference>
<dbReference type="GO" id="GO:0006357">
    <property type="term" value="P:regulation of transcription by RNA polymerase II"/>
    <property type="evidence" value="ECO:0007669"/>
    <property type="project" value="InterPro"/>
</dbReference>
<dbReference type="Proteomes" id="UP001362899">
    <property type="component" value="Unassembled WGS sequence"/>
</dbReference>
<evidence type="ECO:0000256" key="8">
    <source>
        <dbReference type="ARBA" id="ARBA00032004"/>
    </source>
</evidence>
<protein>
    <recommendedName>
        <fullName evidence="3 9">Mediator of RNA polymerase II transcription subunit 10</fullName>
    </recommendedName>
    <alternativeName>
        <fullName evidence="8 9">Mediator complex subunit 10</fullName>
    </alternativeName>
</protein>
<comment type="similarity">
    <text evidence="2 9">Belongs to the Mediator complex subunit 10 family.</text>
</comment>
<dbReference type="PANTHER" id="PTHR13345">
    <property type="entry name" value="MEDIATOR OF RNA POLYMERASE II TRANSCRIPTION SUBUNIT 10"/>
    <property type="match status" value="1"/>
</dbReference>
<sequence>MNTGNSQIQSVTQSLQRVIESLVELGVISSDPSTNDPSGDIIQRKIKGFIEDTQVVVKEADNLSDVQIPLDILQYIDNGRNPDVYSREFVELVIKQNQSVSGTADALKSFQNILSAEIASQFPELHEEVQKISNL</sequence>